<dbReference type="EMBL" id="MN738786">
    <property type="protein sequence ID" value="QHT36909.1"/>
    <property type="molecule type" value="Genomic_DNA"/>
</dbReference>
<organism evidence="1">
    <name type="scientific">viral metagenome</name>
    <dbReference type="NCBI Taxonomy" id="1070528"/>
    <lineage>
        <taxon>unclassified sequences</taxon>
        <taxon>metagenomes</taxon>
        <taxon>organismal metagenomes</taxon>
    </lineage>
</organism>
<dbReference type="AlphaFoldDB" id="A0A6C0F8L2"/>
<evidence type="ECO:0000313" key="1">
    <source>
        <dbReference type="EMBL" id="QHT36909.1"/>
    </source>
</evidence>
<name>A0A6C0F8L2_9ZZZZ</name>
<reference evidence="1" key="1">
    <citation type="journal article" date="2020" name="Nature">
        <title>Giant virus diversity and host interactions through global metagenomics.</title>
        <authorList>
            <person name="Schulz F."/>
            <person name="Roux S."/>
            <person name="Paez-Espino D."/>
            <person name="Jungbluth S."/>
            <person name="Walsh D.A."/>
            <person name="Denef V.J."/>
            <person name="McMahon K.D."/>
            <person name="Konstantinidis K.T."/>
            <person name="Eloe-Fadrosh E.A."/>
            <person name="Kyrpides N.C."/>
            <person name="Woyke T."/>
        </authorList>
    </citation>
    <scope>NUCLEOTIDE SEQUENCE</scope>
    <source>
        <strain evidence="1">GVMAG-S-ERX555967-130</strain>
    </source>
</reference>
<protein>
    <submittedName>
        <fullName evidence="1">Uncharacterized protein</fullName>
    </submittedName>
</protein>
<sequence>MDLQAFISNHSDYLSQFRNRNLHVYKKHPYALVKYKYSNPPSPEDPEFSWKRYCRGAVINTETNRVVCVPPPKAVEITSLSELPETTDEVEYSILVDGTMINVFWSGTEWMICTRGEIGGYNRWLPGNTGKRKSFKQMFEECSMTKDCLDELPKQYSYSFLMRHKDNRNVSPIRMNHAILVEAYQYDSTIQRIKTEEYKTRKINFKMIVAGSSQPIQCFGENVVIPTYACKGYTVKYKHARYKYINPAFAHVKRLKDIGDSNNPYLNYLQIRQSGQLKEYLRYYPENQVDFTHYRDKIHSLTNDLYTNYKNVHVTKSKDKKDIPFHLKPFVYEIHGKYLETKQPTTWTHVKDYIYHLPPKRLMFALNRIDESMGSENV</sequence>
<accession>A0A6C0F8L2</accession>
<proteinExistence type="predicted"/>